<evidence type="ECO:0000313" key="6">
    <source>
        <dbReference type="EMBL" id="OIQ89635.1"/>
    </source>
</evidence>
<reference evidence="6" key="1">
    <citation type="submission" date="2016-10" db="EMBL/GenBank/DDBJ databases">
        <title>Sequence of Gallionella enrichment culture.</title>
        <authorList>
            <person name="Poehlein A."/>
            <person name="Muehling M."/>
            <person name="Daniel R."/>
        </authorList>
    </citation>
    <scope>NUCLEOTIDE SEQUENCE</scope>
</reference>
<name>A0A1J5RJ85_9ZZZZ</name>
<dbReference type="Gene3D" id="1.10.1740.10">
    <property type="match status" value="1"/>
</dbReference>
<accession>A0A1J5RJ85</accession>
<evidence type="ECO:0000256" key="3">
    <source>
        <dbReference type="ARBA" id="ARBA00023082"/>
    </source>
</evidence>
<feature type="domain" description="RNA polymerase sigma factor 70 region 4 type 2" evidence="5">
    <location>
        <begin position="132"/>
        <end position="183"/>
    </location>
</feature>
<organism evidence="6">
    <name type="scientific">mine drainage metagenome</name>
    <dbReference type="NCBI Taxonomy" id="410659"/>
    <lineage>
        <taxon>unclassified sequences</taxon>
        <taxon>metagenomes</taxon>
        <taxon>ecological metagenomes</taxon>
    </lineage>
</organism>
<gene>
    <name evidence="6" type="primary">sigD_3</name>
    <name evidence="6" type="ORF">GALL_284820</name>
</gene>
<evidence type="ECO:0000259" key="5">
    <source>
        <dbReference type="Pfam" id="PF08281"/>
    </source>
</evidence>
<evidence type="ECO:0000256" key="1">
    <source>
        <dbReference type="ARBA" id="ARBA00010641"/>
    </source>
</evidence>
<dbReference type="InterPro" id="IPR039425">
    <property type="entry name" value="RNA_pol_sigma-70-like"/>
</dbReference>
<keyword evidence="4" id="KW-0804">Transcription</keyword>
<dbReference type="GO" id="GO:0016987">
    <property type="term" value="F:sigma factor activity"/>
    <property type="evidence" value="ECO:0007669"/>
    <property type="project" value="UniProtKB-KW"/>
</dbReference>
<dbReference type="InterPro" id="IPR013325">
    <property type="entry name" value="RNA_pol_sigma_r2"/>
</dbReference>
<dbReference type="SUPFAM" id="SSF88946">
    <property type="entry name" value="Sigma2 domain of RNA polymerase sigma factors"/>
    <property type="match status" value="1"/>
</dbReference>
<dbReference type="EMBL" id="MLJW01000322">
    <property type="protein sequence ID" value="OIQ89635.1"/>
    <property type="molecule type" value="Genomic_DNA"/>
</dbReference>
<dbReference type="InterPro" id="IPR013249">
    <property type="entry name" value="RNA_pol_sigma70_r4_t2"/>
</dbReference>
<dbReference type="Gene3D" id="1.10.10.10">
    <property type="entry name" value="Winged helix-like DNA-binding domain superfamily/Winged helix DNA-binding domain"/>
    <property type="match status" value="1"/>
</dbReference>
<dbReference type="GO" id="GO:0003677">
    <property type="term" value="F:DNA binding"/>
    <property type="evidence" value="ECO:0007669"/>
    <property type="project" value="InterPro"/>
</dbReference>
<protein>
    <submittedName>
        <fullName evidence="6">ECF RNA polymerase sigma factor SigD</fullName>
    </submittedName>
</protein>
<comment type="similarity">
    <text evidence="1">Belongs to the sigma-70 factor family. ECF subfamily.</text>
</comment>
<proteinExistence type="inferred from homology"/>
<evidence type="ECO:0000256" key="4">
    <source>
        <dbReference type="ARBA" id="ARBA00023163"/>
    </source>
</evidence>
<evidence type="ECO:0000256" key="2">
    <source>
        <dbReference type="ARBA" id="ARBA00023015"/>
    </source>
</evidence>
<dbReference type="SUPFAM" id="SSF88659">
    <property type="entry name" value="Sigma3 and sigma4 domains of RNA polymerase sigma factors"/>
    <property type="match status" value="1"/>
</dbReference>
<dbReference type="InterPro" id="IPR014284">
    <property type="entry name" value="RNA_pol_sigma-70_dom"/>
</dbReference>
<dbReference type="NCBIfam" id="TIGR02937">
    <property type="entry name" value="sigma70-ECF"/>
    <property type="match status" value="1"/>
</dbReference>
<dbReference type="AlphaFoldDB" id="A0A1J5RJ85"/>
<dbReference type="InterPro" id="IPR036388">
    <property type="entry name" value="WH-like_DNA-bd_sf"/>
</dbReference>
<sequence length="191" mass="21390">MNPYAASLGVTSFVSMSAEPALERFCADVRSRALRLALLETGGHAAAASDLVQDALTRLVARYRERPAEQWPPLFYGILRNRIVDWHRKRRVERVFDFFFSDDDDGAPAWESLVDPADGPEAQVSSLQQAARVAAALQRLSARQRQVFVLREVEELSIVDTAQAMGISESSVKTHHLRALTRLRGWLDEEG</sequence>
<dbReference type="InterPro" id="IPR013324">
    <property type="entry name" value="RNA_pol_sigma_r3/r4-like"/>
</dbReference>
<dbReference type="Pfam" id="PF08281">
    <property type="entry name" value="Sigma70_r4_2"/>
    <property type="match status" value="1"/>
</dbReference>
<keyword evidence="2" id="KW-0805">Transcription regulation</keyword>
<comment type="caution">
    <text evidence="6">The sequence shown here is derived from an EMBL/GenBank/DDBJ whole genome shotgun (WGS) entry which is preliminary data.</text>
</comment>
<dbReference type="CDD" id="cd06171">
    <property type="entry name" value="Sigma70_r4"/>
    <property type="match status" value="1"/>
</dbReference>
<dbReference type="PANTHER" id="PTHR43133:SF64">
    <property type="entry name" value="ECF SIGMA FACTOR"/>
    <property type="match status" value="1"/>
</dbReference>
<keyword evidence="3" id="KW-0731">Sigma factor</keyword>
<dbReference type="PANTHER" id="PTHR43133">
    <property type="entry name" value="RNA POLYMERASE ECF-TYPE SIGMA FACTO"/>
    <property type="match status" value="1"/>
</dbReference>
<dbReference type="GO" id="GO:0006352">
    <property type="term" value="P:DNA-templated transcription initiation"/>
    <property type="evidence" value="ECO:0007669"/>
    <property type="project" value="InterPro"/>
</dbReference>